<gene>
    <name evidence="3" type="ORF">D4A35_17725</name>
</gene>
<geneLocation type="plasmid" evidence="4">
    <name>ppbm2_2</name>
</geneLocation>
<feature type="domain" description="SH3b" evidence="2">
    <location>
        <begin position="47"/>
        <end position="113"/>
    </location>
</feature>
<evidence type="ECO:0000256" key="1">
    <source>
        <dbReference type="SAM" id="SignalP"/>
    </source>
</evidence>
<accession>A0A5P3XK73</accession>
<dbReference type="Gene3D" id="2.30.30.40">
    <property type="entry name" value="SH3 Domains"/>
    <property type="match status" value="1"/>
</dbReference>
<organism evidence="3 4">
    <name type="scientific">Paraclostridium bifermentans</name>
    <name type="common">Clostridium bifermentans</name>
    <dbReference type="NCBI Taxonomy" id="1490"/>
    <lineage>
        <taxon>Bacteria</taxon>
        <taxon>Bacillati</taxon>
        <taxon>Bacillota</taxon>
        <taxon>Clostridia</taxon>
        <taxon>Peptostreptococcales</taxon>
        <taxon>Peptostreptococcaceae</taxon>
        <taxon>Paraclostridium</taxon>
    </lineage>
</organism>
<dbReference type="SMART" id="SM00287">
    <property type="entry name" value="SH3b"/>
    <property type="match status" value="1"/>
</dbReference>
<dbReference type="Pfam" id="PF08239">
    <property type="entry name" value="SH3_3"/>
    <property type="match status" value="1"/>
</dbReference>
<dbReference type="AlphaFoldDB" id="A0A5P3XK73"/>
<evidence type="ECO:0000313" key="4">
    <source>
        <dbReference type="Proteomes" id="UP000326961"/>
    </source>
</evidence>
<keyword evidence="3" id="KW-0614">Plasmid</keyword>
<dbReference type="RefSeq" id="WP_150887633.1">
    <property type="nucleotide sequence ID" value="NZ_CM017268.1"/>
</dbReference>
<name>A0A5P3XK73_PARBF</name>
<proteinExistence type="predicted"/>
<evidence type="ECO:0000259" key="2">
    <source>
        <dbReference type="PROSITE" id="PS51781"/>
    </source>
</evidence>
<feature type="signal peptide" evidence="1">
    <location>
        <begin position="1"/>
        <end position="23"/>
    </location>
</feature>
<keyword evidence="1" id="KW-0732">Signal</keyword>
<evidence type="ECO:0000313" key="3">
    <source>
        <dbReference type="EMBL" id="QEZ70778.1"/>
    </source>
</evidence>
<protein>
    <submittedName>
        <fullName evidence="3">SH3 domain-containing protein</fullName>
    </submittedName>
</protein>
<dbReference type="PROSITE" id="PS51781">
    <property type="entry name" value="SH3B"/>
    <property type="match status" value="1"/>
</dbReference>
<reference evidence="3 4" key="1">
    <citation type="submission" date="2018-09" db="EMBL/GenBank/DDBJ databases">
        <title>A clostridial neurotoxin that targets Anopheles mosquitoes.</title>
        <authorList>
            <person name="Contreras E."/>
            <person name="Masuyer G."/>
            <person name="Qureshi N."/>
            <person name="Chawla S."/>
            <person name="Lim H.L."/>
            <person name="Chen J."/>
            <person name="Stenmark P."/>
            <person name="Gill S."/>
        </authorList>
    </citation>
    <scope>NUCLEOTIDE SEQUENCE [LARGE SCALE GENOMIC DNA]</scope>
    <source>
        <strain evidence="3 4">Cbm</strain>
        <plasmid evidence="4">ppbm2_2</plasmid>
    </source>
</reference>
<sequence>MKKSYTALATMLLVASSSVVSFANSNPEQVDKQEVKTENVEVVTPRTTTAIINANNVKLRATPSTSGTVVKTLSKGTMVHHTGTIRYANGYYWYSVTHGGKNGWVAGNYLSFK</sequence>
<dbReference type="InterPro" id="IPR003646">
    <property type="entry name" value="SH3-like_bac-type"/>
</dbReference>
<dbReference type="Proteomes" id="UP000326961">
    <property type="component" value="Plasmid pPbm2_2"/>
</dbReference>
<feature type="chain" id="PRO_5024908725" evidence="1">
    <location>
        <begin position="24"/>
        <end position="113"/>
    </location>
</feature>
<dbReference type="EMBL" id="CP032454">
    <property type="protein sequence ID" value="QEZ70778.1"/>
    <property type="molecule type" value="Genomic_DNA"/>
</dbReference>